<dbReference type="RefSeq" id="WP_054300283.1">
    <property type="nucleotide sequence ID" value="NZ_CP012413.1"/>
</dbReference>
<feature type="compositionally biased region" description="Low complexity" evidence="1">
    <location>
        <begin position="8"/>
        <end position="32"/>
    </location>
</feature>
<organism evidence="2 3">
    <name type="scientific">Piscirickettsia salmonis</name>
    <dbReference type="NCBI Taxonomy" id="1238"/>
    <lineage>
        <taxon>Bacteria</taxon>
        <taxon>Pseudomonadati</taxon>
        <taxon>Pseudomonadota</taxon>
        <taxon>Gammaproteobacteria</taxon>
        <taxon>Thiotrichales</taxon>
        <taxon>Piscirickettsiaceae</taxon>
        <taxon>Piscirickettsia</taxon>
    </lineage>
</organism>
<evidence type="ECO:0000313" key="2">
    <source>
        <dbReference type="EMBL" id="QGO05499.1"/>
    </source>
</evidence>
<evidence type="ECO:0000313" key="3">
    <source>
        <dbReference type="Proteomes" id="UP000422232"/>
    </source>
</evidence>
<accession>A0A9Q6PS71</accession>
<feature type="region of interest" description="Disordered" evidence="1">
    <location>
        <begin position="1"/>
        <end position="40"/>
    </location>
</feature>
<keyword evidence="3" id="KW-1185">Reference proteome</keyword>
<name>A0A9Q6PS71_PISSA</name>
<protein>
    <submittedName>
        <fullName evidence="2">Uncharacterized protein</fullName>
    </submittedName>
</protein>
<dbReference type="AlphaFoldDB" id="A0A9Q6PS71"/>
<dbReference type="Proteomes" id="UP000422232">
    <property type="component" value="Chromosome"/>
</dbReference>
<dbReference type="EMBL" id="CP038908">
    <property type="protein sequence ID" value="QGO05499.1"/>
    <property type="molecule type" value="Genomic_DNA"/>
</dbReference>
<sequence length="213" mass="24302">MPQAYPTSNNEQQSNNFPPPSSTTSSSATASNLPLEQIKTQPASKTVKNLGDSITYDQLLHLIKQETQKSIFILAKKIKNAKLPFSTLFEDTSGRKTGIQVLEEFIKDILSHSNQGHPHQPLTQALGELVHERVKSFYEDDGKMKGRRKTETISMLFSEIKRMFQNITYANAAVSRKRRYLGRYFAHPMMQNRRAKRDDYKPSAVRVTQRCVP</sequence>
<evidence type="ECO:0000256" key="1">
    <source>
        <dbReference type="SAM" id="MobiDB-lite"/>
    </source>
</evidence>
<reference evidence="2 3" key="1">
    <citation type="submission" date="2019-04" db="EMBL/GenBank/DDBJ databases">
        <title>Complete genome sequencing of Piscirickettsia salmonis strain Psal-009.</title>
        <authorList>
            <person name="Schober I."/>
            <person name="Bunk B."/>
            <person name="Sproer C."/>
            <person name="Carril G.P."/>
            <person name="Riedel T."/>
            <person name="Flores-Herrera P.A."/>
            <person name="Nourdin-Galindo G."/>
            <person name="Marshall S.H."/>
            <person name="Overmann J."/>
        </authorList>
    </citation>
    <scope>NUCLEOTIDE SEQUENCE [LARGE SCALE GENOMIC DNA]</scope>
    <source>
        <strain evidence="2 3">Psal-009</strain>
    </source>
</reference>
<proteinExistence type="predicted"/>
<gene>
    <name evidence="2" type="ORF">Psal009_01388</name>
</gene>